<dbReference type="WBParaSite" id="HCON_00026940-00001">
    <property type="protein sequence ID" value="HCON_00026940-00001"/>
    <property type="gene ID" value="HCON_00026940"/>
</dbReference>
<keyword evidence="4 5" id="KW-0472">Membrane</keyword>
<dbReference type="Gene3D" id="1.20.1070.10">
    <property type="entry name" value="Rhodopsin 7-helix transmembrane proteins"/>
    <property type="match status" value="1"/>
</dbReference>
<feature type="transmembrane region" description="Helical" evidence="5">
    <location>
        <begin position="178"/>
        <end position="204"/>
    </location>
</feature>
<dbReference type="PANTHER" id="PTHR23017:SF3">
    <property type="entry name" value="G-PROTEIN COUPLED RECEPTORS FAMILY 1 PROFILE DOMAIN-CONTAINING PROTEIN"/>
    <property type="match status" value="1"/>
</dbReference>
<feature type="transmembrane region" description="Helical" evidence="5">
    <location>
        <begin position="225"/>
        <end position="250"/>
    </location>
</feature>
<feature type="domain" description="G-protein coupled receptors family 1 profile" evidence="6">
    <location>
        <begin position="29"/>
        <end position="330"/>
    </location>
</feature>
<evidence type="ECO:0000256" key="4">
    <source>
        <dbReference type="ARBA" id="ARBA00023136"/>
    </source>
</evidence>
<dbReference type="CDD" id="cd00637">
    <property type="entry name" value="7tm_classA_rhodopsin-like"/>
    <property type="match status" value="1"/>
</dbReference>
<dbReference type="AlphaFoldDB" id="A0A7I5E6C9"/>
<evidence type="ECO:0000256" key="3">
    <source>
        <dbReference type="ARBA" id="ARBA00022989"/>
    </source>
</evidence>
<dbReference type="PROSITE" id="PS50262">
    <property type="entry name" value="G_PROTEIN_RECEP_F1_2"/>
    <property type="match status" value="1"/>
</dbReference>
<keyword evidence="7" id="KW-1185">Reference proteome</keyword>
<evidence type="ECO:0000313" key="7">
    <source>
        <dbReference type="Proteomes" id="UP000025227"/>
    </source>
</evidence>
<dbReference type="Pfam" id="PF10328">
    <property type="entry name" value="7TM_GPCR_Srx"/>
    <property type="match status" value="1"/>
</dbReference>
<dbReference type="OMA" id="NSEFCGY"/>
<protein>
    <submittedName>
        <fullName evidence="8">G_PROTEIN_RECEP_F1_2 domain-containing protein</fullName>
    </submittedName>
</protein>
<evidence type="ECO:0000313" key="8">
    <source>
        <dbReference type="WBParaSite" id="HCON_00026940-00001"/>
    </source>
</evidence>
<feature type="transmembrane region" description="Helical" evidence="5">
    <location>
        <begin position="96"/>
        <end position="122"/>
    </location>
</feature>
<evidence type="ECO:0000256" key="2">
    <source>
        <dbReference type="ARBA" id="ARBA00022692"/>
    </source>
</evidence>
<reference evidence="8" key="1">
    <citation type="submission" date="2020-12" db="UniProtKB">
        <authorList>
            <consortium name="WormBaseParasite"/>
        </authorList>
    </citation>
    <scope>IDENTIFICATION</scope>
    <source>
        <strain evidence="8">MHco3</strain>
    </source>
</reference>
<dbReference type="PANTHER" id="PTHR23017">
    <property type="entry name" value="SERPENTINE RECEPTOR, CLASS X"/>
    <property type="match status" value="1"/>
</dbReference>
<evidence type="ECO:0000256" key="1">
    <source>
        <dbReference type="ARBA" id="ARBA00004370"/>
    </source>
</evidence>
<dbReference type="OrthoDB" id="5825164at2759"/>
<feature type="transmembrane region" description="Helical" evidence="5">
    <location>
        <begin position="134"/>
        <end position="158"/>
    </location>
</feature>
<keyword evidence="2 5" id="KW-0812">Transmembrane</keyword>
<dbReference type="GO" id="GO:0016020">
    <property type="term" value="C:membrane"/>
    <property type="evidence" value="ECO:0007669"/>
    <property type="project" value="UniProtKB-SubCell"/>
</dbReference>
<comment type="subcellular location">
    <subcellularLocation>
        <location evidence="1">Membrane</location>
    </subcellularLocation>
</comment>
<evidence type="ECO:0000259" key="6">
    <source>
        <dbReference type="PROSITE" id="PS50262"/>
    </source>
</evidence>
<accession>A0A7I5E6C9</accession>
<feature type="transmembrane region" description="Helical" evidence="5">
    <location>
        <begin position="13"/>
        <end position="38"/>
    </location>
</feature>
<dbReference type="InterPro" id="IPR019430">
    <property type="entry name" value="7TM_GPCR_serpentine_rcpt_Srx"/>
</dbReference>
<name>A0A7I5E6C9_HAECO</name>
<evidence type="ECO:0000256" key="5">
    <source>
        <dbReference type="SAM" id="Phobius"/>
    </source>
</evidence>
<dbReference type="InterPro" id="IPR017452">
    <property type="entry name" value="GPCR_Rhodpsn_7TM"/>
</dbReference>
<keyword evidence="3 5" id="KW-1133">Transmembrane helix</keyword>
<proteinExistence type="predicted"/>
<dbReference type="Proteomes" id="UP000025227">
    <property type="component" value="Unplaced"/>
</dbReference>
<feature type="transmembrane region" description="Helical" evidence="5">
    <location>
        <begin position="262"/>
        <end position="282"/>
    </location>
</feature>
<organism evidence="7 8">
    <name type="scientific">Haemonchus contortus</name>
    <name type="common">Barber pole worm</name>
    <dbReference type="NCBI Taxonomy" id="6289"/>
    <lineage>
        <taxon>Eukaryota</taxon>
        <taxon>Metazoa</taxon>
        <taxon>Ecdysozoa</taxon>
        <taxon>Nematoda</taxon>
        <taxon>Chromadorea</taxon>
        <taxon>Rhabditida</taxon>
        <taxon>Rhabditina</taxon>
        <taxon>Rhabditomorpha</taxon>
        <taxon>Strongyloidea</taxon>
        <taxon>Trichostrongylidae</taxon>
        <taxon>Haemonchus</taxon>
    </lineage>
</organism>
<dbReference type="SUPFAM" id="SSF81321">
    <property type="entry name" value="Family A G protein-coupled receptor-like"/>
    <property type="match status" value="1"/>
</dbReference>
<sequence length="330" mass="37415">MVDIVNGSRSDEVIAGTIVLTVGITGISLNIAAILLIYRTPSLHNAFGFICSSHLLSNIGLLVVFSFWTAPMLLIGCSESITQSYIGQRMGQLVVLFWFATIYGHLQIALNRLVAIISPLLYSSTFTRIRTIQILVIFWFISFMQVAGQFFKGCTFTFHVDSFLWSYATTDCGYNLAFYLAFLHGTIFGVIVVMIDTTAFFAILKKAKKMAKTLGEVREASILKYNIRLYAMGCTQAFCFIWTILCFHFLPLMLTTKWSRFATLTVGWELVHAVDGLILIVFHEKFRVLLCHPSLPWRKNAVLTVATTRSRFLFATEDPHRERSRRIAHF</sequence>